<organism evidence="1 2">
    <name type="scientific">Streptomyces sp. 900129855</name>
    <dbReference type="NCBI Taxonomy" id="3155129"/>
    <lineage>
        <taxon>Bacteria</taxon>
        <taxon>Bacillati</taxon>
        <taxon>Actinomycetota</taxon>
        <taxon>Actinomycetes</taxon>
        <taxon>Kitasatosporales</taxon>
        <taxon>Streptomycetaceae</taxon>
        <taxon>Streptomyces</taxon>
    </lineage>
</organism>
<accession>A0ABV2ZMK2</accession>
<dbReference type="RefSeq" id="WP_334578295.1">
    <property type="nucleotide sequence ID" value="NZ_JBEZVE010000012.1"/>
</dbReference>
<reference evidence="1 2" key="1">
    <citation type="submission" date="2024-06" db="EMBL/GenBank/DDBJ databases">
        <title>The Natural Products Discovery Center: Release of the First 8490 Sequenced Strains for Exploring Actinobacteria Biosynthetic Diversity.</title>
        <authorList>
            <person name="Kalkreuter E."/>
            <person name="Kautsar S.A."/>
            <person name="Yang D."/>
            <person name="Bader C.D."/>
            <person name="Teijaro C.N."/>
            <person name="Fluegel L."/>
            <person name="Davis C.M."/>
            <person name="Simpson J.R."/>
            <person name="Lauterbach L."/>
            <person name="Steele A.D."/>
            <person name="Gui C."/>
            <person name="Meng S."/>
            <person name="Li G."/>
            <person name="Viehrig K."/>
            <person name="Ye F."/>
            <person name="Su P."/>
            <person name="Kiefer A.F."/>
            <person name="Nichols A."/>
            <person name="Cepeda A.J."/>
            <person name="Yan W."/>
            <person name="Fan B."/>
            <person name="Jiang Y."/>
            <person name="Adhikari A."/>
            <person name="Zheng C.-J."/>
            <person name="Schuster L."/>
            <person name="Cowan T.M."/>
            <person name="Smanski M.J."/>
            <person name="Chevrette M.G."/>
            <person name="De Carvalho L.P.S."/>
            <person name="Shen B."/>
        </authorList>
    </citation>
    <scope>NUCLEOTIDE SEQUENCE [LARGE SCALE GENOMIC DNA]</scope>
    <source>
        <strain evidence="1 2">NPDC033843</strain>
    </source>
</reference>
<sequence>MRTTADGTAETLSAECTLARRPGYEDLHARCRQLKDVPLPHSTKVLLVHRCRCSCHR</sequence>
<keyword evidence="2" id="KW-1185">Reference proteome</keyword>
<comment type="caution">
    <text evidence="1">The sequence shown here is derived from an EMBL/GenBank/DDBJ whole genome shotgun (WGS) entry which is preliminary data.</text>
</comment>
<dbReference type="Proteomes" id="UP001550739">
    <property type="component" value="Unassembled WGS sequence"/>
</dbReference>
<protein>
    <submittedName>
        <fullName evidence="1">Uncharacterized protein</fullName>
    </submittedName>
</protein>
<dbReference type="EMBL" id="JBEZVE010000012">
    <property type="protein sequence ID" value="MEU3783528.1"/>
    <property type="molecule type" value="Genomic_DNA"/>
</dbReference>
<proteinExistence type="predicted"/>
<evidence type="ECO:0000313" key="1">
    <source>
        <dbReference type="EMBL" id="MEU3783528.1"/>
    </source>
</evidence>
<gene>
    <name evidence="1" type="ORF">AB0E89_23770</name>
</gene>
<evidence type="ECO:0000313" key="2">
    <source>
        <dbReference type="Proteomes" id="UP001550739"/>
    </source>
</evidence>
<name>A0ABV2ZMK2_9ACTN</name>